<reference evidence="2 3" key="1">
    <citation type="submission" date="2018-06" db="EMBL/GenBank/DDBJ databases">
        <authorList>
            <consortium name="Pathogen Informatics"/>
            <person name="Doyle S."/>
        </authorList>
    </citation>
    <scope>NUCLEOTIDE SEQUENCE [LARGE SCALE GENOMIC DNA]</scope>
    <source>
        <strain evidence="2 3">NCTC7582</strain>
    </source>
</reference>
<dbReference type="EMBL" id="UAQE01000001">
    <property type="protein sequence ID" value="SPT97039.1"/>
    <property type="molecule type" value="Genomic_DNA"/>
</dbReference>
<dbReference type="Proteomes" id="UP000251431">
    <property type="component" value="Unassembled WGS sequence"/>
</dbReference>
<keyword evidence="1" id="KW-0812">Transmembrane</keyword>
<evidence type="ECO:0000313" key="2">
    <source>
        <dbReference type="EMBL" id="SPT97039.1"/>
    </source>
</evidence>
<feature type="transmembrane region" description="Helical" evidence="1">
    <location>
        <begin position="12"/>
        <end position="28"/>
    </location>
</feature>
<gene>
    <name evidence="2" type="ORF">NCTC7582_00869</name>
</gene>
<dbReference type="PANTHER" id="PTHR41247">
    <property type="entry name" value="HTH-TYPE TRANSCRIPTIONAL REPRESSOR YCNK"/>
    <property type="match status" value="1"/>
</dbReference>
<dbReference type="Pfam" id="PF05573">
    <property type="entry name" value="NosL"/>
    <property type="match status" value="1"/>
</dbReference>
<accession>A0A2X0XDR7</accession>
<keyword evidence="1" id="KW-1133">Transmembrane helix</keyword>
<dbReference type="PROSITE" id="PS51257">
    <property type="entry name" value="PROKAR_LIPOPROTEIN"/>
    <property type="match status" value="1"/>
</dbReference>
<proteinExistence type="predicted"/>
<protein>
    <submittedName>
        <fullName evidence="2">Lipoprotein</fullName>
    </submittedName>
</protein>
<dbReference type="PANTHER" id="PTHR41247:SF1">
    <property type="entry name" value="HTH-TYPE TRANSCRIPTIONAL REPRESSOR YCNK"/>
    <property type="match status" value="1"/>
</dbReference>
<dbReference type="STRING" id="1421.A2J09_16065"/>
<dbReference type="SUPFAM" id="SSF160387">
    <property type="entry name" value="NosL/MerB-like"/>
    <property type="match status" value="1"/>
</dbReference>
<organism evidence="2 3">
    <name type="scientific">Lysinibacillus capsici</name>
    <dbReference type="NCBI Taxonomy" id="2115968"/>
    <lineage>
        <taxon>Bacteria</taxon>
        <taxon>Bacillati</taxon>
        <taxon>Bacillota</taxon>
        <taxon>Bacilli</taxon>
        <taxon>Bacillales</taxon>
        <taxon>Bacillaceae</taxon>
        <taxon>Lysinibacillus</taxon>
    </lineage>
</organism>
<sequence>MALEKGDMSVTRWIMIVIICGVILGGCGEKAYHPREINSETDVCKVCNMSIVHNEYAGQIVLKNGDYETFDDIGCLMDYIELNGDGEVGAAYIKNKATNEWIDVYKAIYVYNKNYWTPMNYGVIAFATKDEAKEWMNDEEEGQLFAYRDLLTLNWGIHE</sequence>
<name>A0A2X0XDR7_9BACI</name>
<evidence type="ECO:0000313" key="3">
    <source>
        <dbReference type="Proteomes" id="UP000251431"/>
    </source>
</evidence>
<keyword evidence="1" id="KW-0472">Membrane</keyword>
<keyword evidence="2" id="KW-0449">Lipoprotein</keyword>
<evidence type="ECO:0000256" key="1">
    <source>
        <dbReference type="SAM" id="Phobius"/>
    </source>
</evidence>
<dbReference type="AlphaFoldDB" id="A0A2X0XDR7"/>
<dbReference type="InterPro" id="IPR008719">
    <property type="entry name" value="N2O_reductase_NosL"/>
</dbReference>